<evidence type="ECO:0000256" key="5">
    <source>
        <dbReference type="ARBA" id="ARBA00022730"/>
    </source>
</evidence>
<evidence type="ECO:0000256" key="7">
    <source>
        <dbReference type="ARBA" id="ARBA00022884"/>
    </source>
</evidence>
<keyword evidence="4 11" id="KW-0820">tRNA-binding</keyword>
<reference evidence="13 14" key="1">
    <citation type="journal article" date="2010" name="Stand. Genomic Sci.">
        <title>Complete genome sequence of Methanothermus fervidus type strain (V24S).</title>
        <authorList>
            <person name="Anderson I."/>
            <person name="Djao O.D."/>
            <person name="Misra M."/>
            <person name="Chertkov O."/>
            <person name="Nolan M."/>
            <person name="Lucas S."/>
            <person name="Lapidus A."/>
            <person name="Del Rio T.G."/>
            <person name="Tice H."/>
            <person name="Cheng J.F."/>
            <person name="Tapia R."/>
            <person name="Han C."/>
            <person name="Goodwin L."/>
            <person name="Pitluck S."/>
            <person name="Liolios K."/>
            <person name="Ivanova N."/>
            <person name="Mavromatis K."/>
            <person name="Mikhailova N."/>
            <person name="Pati A."/>
            <person name="Brambilla E."/>
            <person name="Chen A."/>
            <person name="Palaniappan K."/>
            <person name="Land M."/>
            <person name="Hauser L."/>
            <person name="Chang Y.J."/>
            <person name="Jeffries C.D."/>
            <person name="Sikorski J."/>
            <person name="Spring S."/>
            <person name="Rohde M."/>
            <person name="Eichinger K."/>
            <person name="Huber H."/>
            <person name="Wirth R."/>
            <person name="Goker M."/>
            <person name="Detter J.C."/>
            <person name="Woyke T."/>
            <person name="Bristow J."/>
            <person name="Eisen J.A."/>
            <person name="Markowitz V."/>
            <person name="Hugenholtz P."/>
            <person name="Klenk H.P."/>
            <person name="Kyrpides N.C."/>
        </authorList>
    </citation>
    <scope>NUCLEOTIDE SEQUENCE [LARGE SCALE GENOMIC DNA]</scope>
    <source>
        <strain evidence="14">ATCC 43054 / DSM 2088 / JCM 10308 / V24 S</strain>
    </source>
</reference>
<keyword evidence="6 11" id="KW-0810">Translation regulation</keyword>
<dbReference type="GO" id="GO:0003735">
    <property type="term" value="F:structural constituent of ribosome"/>
    <property type="evidence" value="ECO:0007669"/>
    <property type="project" value="InterPro"/>
</dbReference>
<dbReference type="PROSITE" id="PS01199">
    <property type="entry name" value="RIBOSOMAL_L1"/>
    <property type="match status" value="1"/>
</dbReference>
<dbReference type="FunFam" id="3.40.50.790:FF:000005">
    <property type="entry name" value="50S ribosomal protein L1"/>
    <property type="match status" value="1"/>
</dbReference>
<comment type="function">
    <text evidence="11">Protein L1 is also a translational repressor protein, it controls the translation of its operon by binding to its mRNA.</text>
</comment>
<dbReference type="STRING" id="523846.Mfer_0144"/>
<dbReference type="PIRSF" id="PIRSF002155">
    <property type="entry name" value="Ribosomal_L1"/>
    <property type="match status" value="1"/>
</dbReference>
<keyword evidence="5 11" id="KW-0699">rRNA-binding</keyword>
<evidence type="ECO:0000256" key="12">
    <source>
        <dbReference type="RuleBase" id="RU000659"/>
    </source>
</evidence>
<evidence type="ECO:0000256" key="11">
    <source>
        <dbReference type="HAMAP-Rule" id="MF_01318"/>
    </source>
</evidence>
<protein>
    <recommendedName>
        <fullName evidence="11">Large ribosomal subunit protein uL1</fullName>
    </recommendedName>
</protein>
<dbReference type="InterPro" id="IPR023669">
    <property type="entry name" value="Ribosomal_uL1_arc"/>
</dbReference>
<comment type="subunit">
    <text evidence="2 11">Part of the 50S ribosomal subunit.</text>
</comment>
<sequence>MDNDNIVNAIKEAKKISKKRNFKESMDLIVNLKDVDVSDPEKRFNEEVVLPKGRGKKIKIAVIADGELAINAKNAGADLVIDKEMLEELGKNRRKAKKIAKKYEFFLAQADLMPRVGRFLGPVLGPRNKMPKPVPPNVDIEPIIKRLRNTVRIRVKDQPVVHTVVGTRDMDSEDLAENVKAVLNAIKRNLEKGESQIGSVYIKTTMGPTVKVM</sequence>
<name>E3GXB5_METFV</name>
<dbReference type="GO" id="GO:0015934">
    <property type="term" value="C:large ribosomal subunit"/>
    <property type="evidence" value="ECO:0007669"/>
    <property type="project" value="InterPro"/>
</dbReference>
<evidence type="ECO:0000256" key="4">
    <source>
        <dbReference type="ARBA" id="ARBA00022555"/>
    </source>
</evidence>
<gene>
    <name evidence="11" type="primary">rpl1</name>
    <name evidence="13" type="ordered locus">Mfer_0144</name>
</gene>
<dbReference type="InterPro" id="IPR028364">
    <property type="entry name" value="Ribosomal_uL1/biogenesis"/>
</dbReference>
<comment type="function">
    <text evidence="10">Probably involved in E site tRNA release. Binds directly to 23S rRNA.</text>
</comment>
<dbReference type="GO" id="GO:0006412">
    <property type="term" value="P:translation"/>
    <property type="evidence" value="ECO:0007669"/>
    <property type="project" value="UniProtKB-UniRule"/>
</dbReference>
<evidence type="ECO:0000256" key="9">
    <source>
        <dbReference type="ARBA" id="ARBA00023274"/>
    </source>
</evidence>
<dbReference type="HAMAP" id="MF_01318_A">
    <property type="entry name" value="Ribosomal_uL1_A"/>
    <property type="match status" value="1"/>
</dbReference>
<dbReference type="GO" id="GO:0006417">
    <property type="term" value="P:regulation of translation"/>
    <property type="evidence" value="ECO:0007669"/>
    <property type="project" value="UniProtKB-KW"/>
</dbReference>
<dbReference type="KEGG" id="mfv:Mfer_0144"/>
<organism evidence="13 14">
    <name type="scientific">Methanothermus fervidus (strain ATCC 43054 / DSM 2088 / JCM 10308 / V24 S)</name>
    <dbReference type="NCBI Taxonomy" id="523846"/>
    <lineage>
        <taxon>Archaea</taxon>
        <taxon>Methanobacteriati</taxon>
        <taxon>Methanobacteriota</taxon>
        <taxon>Methanomada group</taxon>
        <taxon>Methanobacteria</taxon>
        <taxon>Methanobacteriales</taxon>
        <taxon>Methanothermaceae</taxon>
        <taxon>Methanothermus</taxon>
    </lineage>
</organism>
<keyword evidence="3 11" id="KW-0678">Repressor</keyword>
<keyword evidence="8 11" id="KW-0689">Ribosomal protein</keyword>
<dbReference type="EMBL" id="CP002278">
    <property type="protein sequence ID" value="ADP76947.1"/>
    <property type="molecule type" value="Genomic_DNA"/>
</dbReference>
<dbReference type="Gene3D" id="3.30.190.20">
    <property type="match status" value="1"/>
</dbReference>
<keyword evidence="7 11" id="KW-0694">RNA-binding</keyword>
<dbReference type="PANTHER" id="PTHR36427">
    <property type="entry name" value="54S RIBOSOMAL PROTEIN L1, MITOCHONDRIAL"/>
    <property type="match status" value="1"/>
</dbReference>
<keyword evidence="14" id="KW-1185">Reference proteome</keyword>
<dbReference type="GO" id="GO:0000049">
    <property type="term" value="F:tRNA binding"/>
    <property type="evidence" value="ECO:0007669"/>
    <property type="project" value="UniProtKB-KW"/>
</dbReference>
<evidence type="ECO:0000313" key="13">
    <source>
        <dbReference type="EMBL" id="ADP76947.1"/>
    </source>
</evidence>
<dbReference type="PANTHER" id="PTHR36427:SF3">
    <property type="entry name" value="LARGE RIBOSOMAL SUBUNIT PROTEIN UL1M"/>
    <property type="match status" value="1"/>
</dbReference>
<evidence type="ECO:0000256" key="1">
    <source>
        <dbReference type="ARBA" id="ARBA00010531"/>
    </source>
</evidence>
<dbReference type="CDD" id="cd00403">
    <property type="entry name" value="Ribosomal_L1"/>
    <property type="match status" value="1"/>
</dbReference>
<evidence type="ECO:0000256" key="3">
    <source>
        <dbReference type="ARBA" id="ARBA00022491"/>
    </source>
</evidence>
<dbReference type="InterPro" id="IPR016095">
    <property type="entry name" value="Ribosomal_uL1_3-a/b-sand"/>
</dbReference>
<evidence type="ECO:0000256" key="2">
    <source>
        <dbReference type="ARBA" id="ARBA00011838"/>
    </source>
</evidence>
<keyword evidence="9 11" id="KW-0687">Ribonucleoprotein</keyword>
<dbReference type="GO" id="GO:0019843">
    <property type="term" value="F:rRNA binding"/>
    <property type="evidence" value="ECO:0007669"/>
    <property type="project" value="UniProtKB-UniRule"/>
</dbReference>
<evidence type="ECO:0000256" key="6">
    <source>
        <dbReference type="ARBA" id="ARBA00022845"/>
    </source>
</evidence>
<dbReference type="NCBIfam" id="NF003244">
    <property type="entry name" value="PRK04203.1"/>
    <property type="match status" value="1"/>
</dbReference>
<dbReference type="Proteomes" id="UP000002315">
    <property type="component" value="Chromosome"/>
</dbReference>
<dbReference type="SUPFAM" id="SSF56808">
    <property type="entry name" value="Ribosomal protein L1"/>
    <property type="match status" value="1"/>
</dbReference>
<dbReference type="Gene3D" id="3.40.50.790">
    <property type="match status" value="1"/>
</dbReference>
<comment type="function">
    <text evidence="11">Binds directly to 23S rRNA. Probably involved in E site tRNA release.</text>
</comment>
<dbReference type="InterPro" id="IPR023674">
    <property type="entry name" value="Ribosomal_uL1-like"/>
</dbReference>
<evidence type="ECO:0000313" key="14">
    <source>
        <dbReference type="Proteomes" id="UP000002315"/>
    </source>
</evidence>
<proteinExistence type="inferred from homology"/>
<dbReference type="HOGENOM" id="CLU_062853_4_0_2"/>
<dbReference type="InterPro" id="IPR002143">
    <property type="entry name" value="Ribosomal_uL1"/>
</dbReference>
<accession>E3GXB5</accession>
<comment type="similarity">
    <text evidence="1 11 12">Belongs to the universal ribosomal protein uL1 family.</text>
</comment>
<evidence type="ECO:0000256" key="10">
    <source>
        <dbReference type="ARBA" id="ARBA00045545"/>
    </source>
</evidence>
<dbReference type="Pfam" id="PF00687">
    <property type="entry name" value="Ribosomal_L1"/>
    <property type="match status" value="1"/>
</dbReference>
<dbReference type="OrthoDB" id="10382at2157"/>
<dbReference type="AlphaFoldDB" id="E3GXB5"/>
<dbReference type="InterPro" id="IPR023673">
    <property type="entry name" value="Ribosomal_uL1_CS"/>
</dbReference>
<evidence type="ECO:0000256" key="8">
    <source>
        <dbReference type="ARBA" id="ARBA00022980"/>
    </source>
</evidence>